<dbReference type="EMBL" id="JAVIJP010000016">
    <property type="protein sequence ID" value="KAL3643796.1"/>
    <property type="molecule type" value="Genomic_DNA"/>
</dbReference>
<keyword evidence="1" id="KW-0472">Membrane</keyword>
<comment type="caution">
    <text evidence="2">The sequence shown here is derived from an EMBL/GenBank/DDBJ whole genome shotgun (WGS) entry which is preliminary data.</text>
</comment>
<dbReference type="Proteomes" id="UP001632038">
    <property type="component" value="Unassembled WGS sequence"/>
</dbReference>
<evidence type="ECO:0000313" key="2">
    <source>
        <dbReference type="EMBL" id="KAL3643796.1"/>
    </source>
</evidence>
<dbReference type="AlphaFoldDB" id="A0ABD3DSG3"/>
<organism evidence="2 3">
    <name type="scientific">Castilleja foliolosa</name>
    <dbReference type="NCBI Taxonomy" id="1961234"/>
    <lineage>
        <taxon>Eukaryota</taxon>
        <taxon>Viridiplantae</taxon>
        <taxon>Streptophyta</taxon>
        <taxon>Embryophyta</taxon>
        <taxon>Tracheophyta</taxon>
        <taxon>Spermatophyta</taxon>
        <taxon>Magnoliopsida</taxon>
        <taxon>eudicotyledons</taxon>
        <taxon>Gunneridae</taxon>
        <taxon>Pentapetalae</taxon>
        <taxon>asterids</taxon>
        <taxon>lamiids</taxon>
        <taxon>Lamiales</taxon>
        <taxon>Orobanchaceae</taxon>
        <taxon>Pedicularideae</taxon>
        <taxon>Castillejinae</taxon>
        <taxon>Castilleja</taxon>
    </lineage>
</organism>
<proteinExistence type="predicted"/>
<keyword evidence="3" id="KW-1185">Reference proteome</keyword>
<protein>
    <submittedName>
        <fullName evidence="2">Uncharacterized protein</fullName>
    </submittedName>
</protein>
<keyword evidence="1" id="KW-1133">Transmembrane helix</keyword>
<sequence>MRLVQKIRIETSSVYGALAASVGTIMLRSALLLRWFV</sequence>
<evidence type="ECO:0000313" key="3">
    <source>
        <dbReference type="Proteomes" id="UP001632038"/>
    </source>
</evidence>
<name>A0ABD3DSG3_9LAMI</name>
<keyword evidence="1" id="KW-0812">Transmembrane</keyword>
<accession>A0ABD3DSG3</accession>
<reference evidence="3" key="1">
    <citation type="journal article" date="2024" name="IScience">
        <title>Strigolactones Initiate the Formation of Haustorium-like Structures in Castilleja.</title>
        <authorList>
            <person name="Buerger M."/>
            <person name="Peterson D."/>
            <person name="Chory J."/>
        </authorList>
    </citation>
    <scope>NUCLEOTIDE SEQUENCE [LARGE SCALE GENOMIC DNA]</scope>
</reference>
<gene>
    <name evidence="2" type="ORF">CASFOL_014611</name>
</gene>
<evidence type="ECO:0000256" key="1">
    <source>
        <dbReference type="SAM" id="Phobius"/>
    </source>
</evidence>
<feature type="transmembrane region" description="Helical" evidence="1">
    <location>
        <begin position="12"/>
        <end position="36"/>
    </location>
</feature>